<evidence type="ECO:0000256" key="5">
    <source>
        <dbReference type="ARBA" id="ARBA00022490"/>
    </source>
</evidence>
<dbReference type="PANTHER" id="PTHR13339:SF0">
    <property type="entry name" value="COP9 SIGNALOSOME COMPLEX SUBUNIT 8"/>
    <property type="match status" value="1"/>
</dbReference>
<evidence type="ECO:0000256" key="3">
    <source>
        <dbReference type="ARBA" id="ARBA00008252"/>
    </source>
</evidence>
<evidence type="ECO:0000259" key="8">
    <source>
        <dbReference type="PROSITE" id="PS50250"/>
    </source>
</evidence>
<dbReference type="GO" id="GO:0008180">
    <property type="term" value="C:COP9 signalosome"/>
    <property type="evidence" value="ECO:0007669"/>
    <property type="project" value="UniProtKB-KW"/>
</dbReference>
<keyword evidence="6" id="KW-0736">Signalosome</keyword>
<sequence>MATGEGCTTNFQRLLAELEQNELEHPNENNEQNYSLLIALYMLENDLNNARYTWKRAAVCSPASSSELQQVWNCGKRLWEKDYQGFYKALNFNWSERLKPVMFELEGRIRQKMLDLVAFAYTSVSLTDLSAFFGLPENEAVDMVQKLGWAYNQETRMLSPVCRDKSSVAGPSTNDHLERLTKFVNFLETMN</sequence>
<evidence type="ECO:0000313" key="9">
    <source>
        <dbReference type="EMBL" id="CAD5120341.1"/>
    </source>
</evidence>
<dbReference type="InterPro" id="IPR033205">
    <property type="entry name" value="COP9_CSN8"/>
</dbReference>
<evidence type="ECO:0000256" key="2">
    <source>
        <dbReference type="ARBA" id="ARBA00004496"/>
    </source>
</evidence>
<dbReference type="OrthoDB" id="5351233at2759"/>
<reference evidence="9 10" key="1">
    <citation type="submission" date="2020-08" db="EMBL/GenBank/DDBJ databases">
        <authorList>
            <person name="Hejnol A."/>
        </authorList>
    </citation>
    <scope>NUCLEOTIDE SEQUENCE [LARGE SCALE GENOMIC DNA]</scope>
</reference>
<dbReference type="Pfam" id="PF10075">
    <property type="entry name" value="CSN8_PSD8_EIF3K"/>
    <property type="match status" value="1"/>
</dbReference>
<keyword evidence="5" id="KW-0963">Cytoplasm</keyword>
<gene>
    <name evidence="9" type="ORF">DGYR_LOCUS8448</name>
</gene>
<organism evidence="9 10">
    <name type="scientific">Dimorphilus gyrociliatus</name>
    <dbReference type="NCBI Taxonomy" id="2664684"/>
    <lineage>
        <taxon>Eukaryota</taxon>
        <taxon>Metazoa</taxon>
        <taxon>Spiralia</taxon>
        <taxon>Lophotrochozoa</taxon>
        <taxon>Annelida</taxon>
        <taxon>Polychaeta</taxon>
        <taxon>Polychaeta incertae sedis</taxon>
        <taxon>Dinophilidae</taxon>
        <taxon>Dimorphilus</taxon>
    </lineage>
</organism>
<dbReference type="InterPro" id="IPR000717">
    <property type="entry name" value="PCI_dom"/>
</dbReference>
<dbReference type="AlphaFoldDB" id="A0A7I8VVH2"/>
<dbReference type="Proteomes" id="UP000549394">
    <property type="component" value="Unassembled WGS sequence"/>
</dbReference>
<comment type="subcellular location">
    <subcellularLocation>
        <location evidence="2">Cytoplasm</location>
    </subcellularLocation>
    <subcellularLocation>
        <location evidence="1">Nucleus</location>
    </subcellularLocation>
</comment>
<dbReference type="PROSITE" id="PS50250">
    <property type="entry name" value="PCI"/>
    <property type="match status" value="1"/>
</dbReference>
<keyword evidence="10" id="KW-1185">Reference proteome</keyword>
<name>A0A7I8VVH2_9ANNE</name>
<evidence type="ECO:0000256" key="1">
    <source>
        <dbReference type="ARBA" id="ARBA00004123"/>
    </source>
</evidence>
<dbReference type="EMBL" id="CAJFCJ010000012">
    <property type="protein sequence ID" value="CAD5120341.1"/>
    <property type="molecule type" value="Genomic_DNA"/>
</dbReference>
<protein>
    <recommendedName>
        <fullName evidence="4">COP9 signalosome complex subunit 8</fullName>
    </recommendedName>
</protein>
<evidence type="ECO:0000256" key="6">
    <source>
        <dbReference type="ARBA" id="ARBA00022790"/>
    </source>
</evidence>
<dbReference type="InterPro" id="IPR033464">
    <property type="entry name" value="CSN8_PSD8_EIF3K"/>
</dbReference>
<evidence type="ECO:0000256" key="4">
    <source>
        <dbReference type="ARBA" id="ARBA00014875"/>
    </source>
</evidence>
<keyword evidence="7" id="KW-0539">Nucleus</keyword>
<evidence type="ECO:0000256" key="7">
    <source>
        <dbReference type="ARBA" id="ARBA00023242"/>
    </source>
</evidence>
<comment type="caution">
    <text evidence="9">The sequence shown here is derived from an EMBL/GenBank/DDBJ whole genome shotgun (WGS) entry which is preliminary data.</text>
</comment>
<dbReference type="GO" id="GO:0000338">
    <property type="term" value="P:protein deneddylation"/>
    <property type="evidence" value="ECO:0007669"/>
    <property type="project" value="InterPro"/>
</dbReference>
<dbReference type="Gene3D" id="1.25.40.990">
    <property type="match status" value="1"/>
</dbReference>
<accession>A0A7I8VVH2</accession>
<comment type="similarity">
    <text evidence="3">Belongs to the CSN8 family.</text>
</comment>
<feature type="domain" description="PCI" evidence="8">
    <location>
        <begin position="7"/>
        <end position="174"/>
    </location>
</feature>
<dbReference type="GO" id="GO:0005737">
    <property type="term" value="C:cytoplasm"/>
    <property type="evidence" value="ECO:0007669"/>
    <property type="project" value="UniProtKB-SubCell"/>
</dbReference>
<evidence type="ECO:0000313" key="10">
    <source>
        <dbReference type="Proteomes" id="UP000549394"/>
    </source>
</evidence>
<proteinExistence type="inferred from homology"/>
<dbReference type="GO" id="GO:0010387">
    <property type="term" value="P:COP9 signalosome assembly"/>
    <property type="evidence" value="ECO:0007669"/>
    <property type="project" value="InterPro"/>
</dbReference>
<dbReference type="PANTHER" id="PTHR13339">
    <property type="entry name" value="COP9 SIGNALOSOME COMPLEX SUBUNIT 8"/>
    <property type="match status" value="1"/>
</dbReference>